<gene>
    <name evidence="2" type="ORF">SAY87_014810</name>
</gene>
<comment type="caution">
    <text evidence="2">The sequence shown here is derived from an EMBL/GenBank/DDBJ whole genome shotgun (WGS) entry which is preliminary data.</text>
</comment>
<dbReference type="Pfam" id="PF05340">
    <property type="entry name" value="DUF740"/>
    <property type="match status" value="1"/>
</dbReference>
<feature type="compositionally biased region" description="Basic and acidic residues" evidence="1">
    <location>
        <begin position="73"/>
        <end position="82"/>
    </location>
</feature>
<sequence>MKDQVDLDLSPKKTSSGRDLKKDIAGSFWSAASVFSKKLQKWRSTQKIKKKQEESGGDERPSRSSSSLPVEKPIGRQLRDTQSEIADYGFGRRSCDTDPRFSLDAGRISLDNPRCSIDEPRASWDGYMIGRSLGPSRMGPTMVSVKEDDCPPITHHVMRTDAQIPVEEPIDEDDYDGIPGGSAQTREYYQDSSCRRRKSLDRSNSFRKSATVMTAVKMDYSNSSKNTKVSPARTVDILQGTKLIIGDRDLRKSNSISLEDNGSEMFEIGFRENASGNGNRKGLKKTSKWKAWSIWGLIHRKGGNKDGEKDDHRCNRIRENGMERSLSGSWQDCDGDLKSAFHRRMLRSNSSMSWRNSYNLGGLVGKKNGDVNGIDINRHRRKRGDEFSLNRDRSARYSTSDVDNGLLRLYLTPKRGGGIATT</sequence>
<dbReference type="Proteomes" id="UP001345219">
    <property type="component" value="Chromosome 12"/>
</dbReference>
<name>A0AAN7JKN1_9MYRT</name>
<feature type="compositionally biased region" description="Basic residues" evidence="1">
    <location>
        <begin position="38"/>
        <end position="50"/>
    </location>
</feature>
<organism evidence="2 3">
    <name type="scientific">Trapa incisa</name>
    <dbReference type="NCBI Taxonomy" id="236973"/>
    <lineage>
        <taxon>Eukaryota</taxon>
        <taxon>Viridiplantae</taxon>
        <taxon>Streptophyta</taxon>
        <taxon>Embryophyta</taxon>
        <taxon>Tracheophyta</taxon>
        <taxon>Spermatophyta</taxon>
        <taxon>Magnoliopsida</taxon>
        <taxon>eudicotyledons</taxon>
        <taxon>Gunneridae</taxon>
        <taxon>Pentapetalae</taxon>
        <taxon>rosids</taxon>
        <taxon>malvids</taxon>
        <taxon>Myrtales</taxon>
        <taxon>Lythraceae</taxon>
        <taxon>Trapa</taxon>
    </lineage>
</organism>
<evidence type="ECO:0000256" key="1">
    <source>
        <dbReference type="SAM" id="MobiDB-lite"/>
    </source>
</evidence>
<protein>
    <submittedName>
        <fullName evidence="2">Uncharacterized protein</fullName>
    </submittedName>
</protein>
<dbReference type="PANTHER" id="PTHR31659:SF9">
    <property type="entry name" value="PROTEIN: UPF0503-LIKE PROTEIN, PUTATIVE (DUF740)-RELATED"/>
    <property type="match status" value="1"/>
</dbReference>
<proteinExistence type="predicted"/>
<dbReference type="GO" id="GO:0005886">
    <property type="term" value="C:plasma membrane"/>
    <property type="evidence" value="ECO:0007669"/>
    <property type="project" value="TreeGrafter"/>
</dbReference>
<accession>A0AAN7JKN1</accession>
<feature type="region of interest" description="Disordered" evidence="1">
    <location>
        <begin position="1"/>
        <end position="21"/>
    </location>
</feature>
<keyword evidence="3" id="KW-1185">Reference proteome</keyword>
<feature type="region of interest" description="Disordered" evidence="1">
    <location>
        <begin position="38"/>
        <end position="82"/>
    </location>
</feature>
<evidence type="ECO:0000313" key="2">
    <source>
        <dbReference type="EMBL" id="KAK4748224.1"/>
    </source>
</evidence>
<dbReference type="InterPro" id="IPR008004">
    <property type="entry name" value="OCTOPUS-like"/>
</dbReference>
<feature type="region of interest" description="Disordered" evidence="1">
    <location>
        <begin position="166"/>
        <end position="194"/>
    </location>
</feature>
<dbReference type="PANTHER" id="PTHR31659">
    <property type="entry name" value="PROTEIN: UPF0503-LIKE PROTEIN, PUTATIVE (DUF740)-RELATED"/>
    <property type="match status" value="1"/>
</dbReference>
<reference evidence="2 3" key="1">
    <citation type="journal article" date="2023" name="Hortic Res">
        <title>Pangenome of water caltrop reveals structural variations and asymmetric subgenome divergence after allopolyploidization.</title>
        <authorList>
            <person name="Zhang X."/>
            <person name="Chen Y."/>
            <person name="Wang L."/>
            <person name="Yuan Y."/>
            <person name="Fang M."/>
            <person name="Shi L."/>
            <person name="Lu R."/>
            <person name="Comes H.P."/>
            <person name="Ma Y."/>
            <person name="Chen Y."/>
            <person name="Huang G."/>
            <person name="Zhou Y."/>
            <person name="Zheng Z."/>
            <person name="Qiu Y."/>
        </authorList>
    </citation>
    <scope>NUCLEOTIDE SEQUENCE [LARGE SCALE GENOMIC DNA]</scope>
    <source>
        <tissue evidence="2">Roots</tissue>
    </source>
</reference>
<dbReference type="AlphaFoldDB" id="A0AAN7JKN1"/>
<feature type="compositionally biased region" description="Polar residues" evidence="1">
    <location>
        <begin position="182"/>
        <end position="192"/>
    </location>
</feature>
<feature type="compositionally biased region" description="Basic and acidic residues" evidence="1">
    <location>
        <begin position="51"/>
        <end position="62"/>
    </location>
</feature>
<evidence type="ECO:0000313" key="3">
    <source>
        <dbReference type="Proteomes" id="UP001345219"/>
    </source>
</evidence>
<dbReference type="EMBL" id="JAXIOK010000019">
    <property type="protein sequence ID" value="KAK4748224.1"/>
    <property type="molecule type" value="Genomic_DNA"/>
</dbReference>